<keyword evidence="3 6" id="KW-0812">Transmembrane</keyword>
<feature type="transmembrane region" description="Helical" evidence="6">
    <location>
        <begin position="61"/>
        <end position="84"/>
    </location>
</feature>
<keyword evidence="8" id="KW-1185">Reference proteome</keyword>
<dbReference type="InterPro" id="IPR018499">
    <property type="entry name" value="Tetraspanin/Peripherin"/>
</dbReference>
<feature type="transmembrane region" description="Helical" evidence="6">
    <location>
        <begin position="20"/>
        <end position="41"/>
    </location>
</feature>
<dbReference type="InterPro" id="IPR008952">
    <property type="entry name" value="Tetraspanin_EC2_sf"/>
</dbReference>
<gene>
    <name evidence="7" type="ORF">MSPICULIGERA_LOCUS11780</name>
</gene>
<keyword evidence="5 6" id="KW-0472">Membrane</keyword>
<feature type="transmembrane region" description="Helical" evidence="6">
    <location>
        <begin position="91"/>
        <end position="115"/>
    </location>
</feature>
<dbReference type="SUPFAM" id="SSF48652">
    <property type="entry name" value="Tetraspanin"/>
    <property type="match status" value="1"/>
</dbReference>
<protein>
    <recommendedName>
        <fullName evidence="6">Tetraspanin</fullName>
    </recommendedName>
</protein>
<evidence type="ECO:0000313" key="8">
    <source>
        <dbReference type="Proteomes" id="UP001177023"/>
    </source>
</evidence>
<keyword evidence="4 6" id="KW-1133">Transmembrane helix</keyword>
<organism evidence="7 8">
    <name type="scientific">Mesorhabditis spiculigera</name>
    <dbReference type="NCBI Taxonomy" id="96644"/>
    <lineage>
        <taxon>Eukaryota</taxon>
        <taxon>Metazoa</taxon>
        <taxon>Ecdysozoa</taxon>
        <taxon>Nematoda</taxon>
        <taxon>Chromadorea</taxon>
        <taxon>Rhabditida</taxon>
        <taxon>Rhabditina</taxon>
        <taxon>Rhabditomorpha</taxon>
        <taxon>Rhabditoidea</taxon>
        <taxon>Rhabditidae</taxon>
        <taxon>Mesorhabditinae</taxon>
        <taxon>Mesorhabditis</taxon>
    </lineage>
</organism>
<accession>A0AA36CSL4</accession>
<proteinExistence type="inferred from homology"/>
<evidence type="ECO:0000313" key="7">
    <source>
        <dbReference type="EMBL" id="CAJ0573422.1"/>
    </source>
</evidence>
<evidence type="ECO:0000256" key="4">
    <source>
        <dbReference type="ARBA" id="ARBA00022989"/>
    </source>
</evidence>
<dbReference type="Proteomes" id="UP001177023">
    <property type="component" value="Unassembled WGS sequence"/>
</dbReference>
<evidence type="ECO:0000256" key="2">
    <source>
        <dbReference type="ARBA" id="ARBA00006840"/>
    </source>
</evidence>
<dbReference type="PANTHER" id="PTHR19282:SF452">
    <property type="entry name" value="LD03691P"/>
    <property type="match status" value="1"/>
</dbReference>
<feature type="transmembrane region" description="Helical" evidence="6">
    <location>
        <begin position="231"/>
        <end position="254"/>
    </location>
</feature>
<dbReference type="AlphaFoldDB" id="A0AA36CSL4"/>
<comment type="similarity">
    <text evidence="2 6">Belongs to the tetraspanin (TM4SF) family.</text>
</comment>
<evidence type="ECO:0000256" key="1">
    <source>
        <dbReference type="ARBA" id="ARBA00004141"/>
    </source>
</evidence>
<dbReference type="PIRSF" id="PIRSF002419">
    <property type="entry name" value="Tetraspanin"/>
    <property type="match status" value="1"/>
</dbReference>
<feature type="non-terminal residue" evidence="7">
    <location>
        <position position="259"/>
    </location>
</feature>
<comment type="caution">
    <text evidence="7">The sequence shown here is derived from an EMBL/GenBank/DDBJ whole genome shotgun (WGS) entry which is preliminary data.</text>
</comment>
<sequence length="259" mass="29446">MGLYGPWSPYGQTGRITRRLFYLANLLTLFFSLACLSYGAWLVHNRSQYAELLEPSLYVDVGRIMIVVSIISMILSVYAVYALVNELRCGIYFYGVGSIVTFLMLFLGGIMGFVFCNKLTVEIPLDLKMSTSLRELYGSPEMPKVKEAWDELQLNFRCCGVNGTDDYSMWRTSKWYMHQRTEKIPVPHSCCFPGQYEACIREANGLGEPRFLYTDTCYDPLKADLLNVVEVAAWMLVVSSFVQGVPAVLAIFYARLIKK</sequence>
<dbReference type="PANTHER" id="PTHR19282">
    <property type="entry name" value="TETRASPANIN"/>
    <property type="match status" value="1"/>
</dbReference>
<dbReference type="InterPro" id="IPR000301">
    <property type="entry name" value="Tetraspanin_animals"/>
</dbReference>
<comment type="subcellular location">
    <subcellularLocation>
        <location evidence="1 6">Membrane</location>
        <topology evidence="1 6">Multi-pass membrane protein</topology>
    </subcellularLocation>
</comment>
<name>A0AA36CSL4_9BILA</name>
<evidence type="ECO:0000256" key="6">
    <source>
        <dbReference type="RuleBase" id="RU361218"/>
    </source>
</evidence>
<dbReference type="Pfam" id="PF00335">
    <property type="entry name" value="Tetraspanin"/>
    <property type="match status" value="1"/>
</dbReference>
<dbReference type="EMBL" id="CATQJA010002618">
    <property type="protein sequence ID" value="CAJ0573422.1"/>
    <property type="molecule type" value="Genomic_DNA"/>
</dbReference>
<dbReference type="GO" id="GO:0016020">
    <property type="term" value="C:membrane"/>
    <property type="evidence" value="ECO:0007669"/>
    <property type="project" value="UniProtKB-SubCell"/>
</dbReference>
<evidence type="ECO:0000256" key="3">
    <source>
        <dbReference type="ARBA" id="ARBA00022692"/>
    </source>
</evidence>
<evidence type="ECO:0000256" key="5">
    <source>
        <dbReference type="ARBA" id="ARBA00023136"/>
    </source>
</evidence>
<dbReference type="Gene3D" id="1.10.1450.10">
    <property type="entry name" value="Tetraspanin"/>
    <property type="match status" value="1"/>
</dbReference>
<reference evidence="7" key="1">
    <citation type="submission" date="2023-06" db="EMBL/GenBank/DDBJ databases">
        <authorList>
            <person name="Delattre M."/>
        </authorList>
    </citation>
    <scope>NUCLEOTIDE SEQUENCE</scope>
    <source>
        <strain evidence="7">AF72</strain>
    </source>
</reference>